<keyword evidence="5" id="KW-1185">Reference proteome</keyword>
<dbReference type="Proteomes" id="UP000215914">
    <property type="component" value="Chromosome 10"/>
</dbReference>
<dbReference type="EMBL" id="MNCJ02000328">
    <property type="protein sequence ID" value="KAF5775884.1"/>
    <property type="molecule type" value="Genomic_DNA"/>
</dbReference>
<dbReference type="InParanoid" id="A0A251TNR2"/>
<dbReference type="PIRSF" id="PIRSF000654">
    <property type="entry name" value="Integrin-linked_kinase"/>
    <property type="match status" value="1"/>
</dbReference>
<dbReference type="InterPro" id="IPR011009">
    <property type="entry name" value="Kinase-like_dom_sf"/>
</dbReference>
<keyword evidence="1" id="KW-0547">Nucleotide-binding</keyword>
<proteinExistence type="predicted"/>
<evidence type="ECO:0000313" key="3">
    <source>
        <dbReference type="EMBL" id="KAF5775884.1"/>
    </source>
</evidence>
<reference evidence="3 5" key="1">
    <citation type="journal article" date="2017" name="Nature">
        <title>The sunflower genome provides insights into oil metabolism, flowering and Asterid evolution.</title>
        <authorList>
            <person name="Badouin H."/>
            <person name="Gouzy J."/>
            <person name="Grassa C.J."/>
            <person name="Murat F."/>
            <person name="Staton S.E."/>
            <person name="Cottret L."/>
            <person name="Lelandais-Briere C."/>
            <person name="Owens G.L."/>
            <person name="Carrere S."/>
            <person name="Mayjonade B."/>
            <person name="Legrand L."/>
            <person name="Gill N."/>
            <person name="Kane N.C."/>
            <person name="Bowers J.E."/>
            <person name="Hubner S."/>
            <person name="Bellec A."/>
            <person name="Berard A."/>
            <person name="Berges H."/>
            <person name="Blanchet N."/>
            <person name="Boniface M.C."/>
            <person name="Brunel D."/>
            <person name="Catrice O."/>
            <person name="Chaidir N."/>
            <person name="Claudel C."/>
            <person name="Donnadieu C."/>
            <person name="Faraut T."/>
            <person name="Fievet G."/>
            <person name="Helmstetter N."/>
            <person name="King M."/>
            <person name="Knapp S.J."/>
            <person name="Lai Z."/>
            <person name="Le Paslier M.C."/>
            <person name="Lippi Y."/>
            <person name="Lorenzon L."/>
            <person name="Mandel J.R."/>
            <person name="Marage G."/>
            <person name="Marchand G."/>
            <person name="Marquand E."/>
            <person name="Bret-Mestries E."/>
            <person name="Morien E."/>
            <person name="Nambeesan S."/>
            <person name="Nguyen T."/>
            <person name="Pegot-Espagnet P."/>
            <person name="Pouilly N."/>
            <person name="Raftis F."/>
            <person name="Sallet E."/>
            <person name="Schiex T."/>
            <person name="Thomas J."/>
            <person name="Vandecasteele C."/>
            <person name="Vares D."/>
            <person name="Vear F."/>
            <person name="Vautrin S."/>
            <person name="Crespi M."/>
            <person name="Mangin B."/>
            <person name="Burke J.M."/>
            <person name="Salse J."/>
            <person name="Munos S."/>
            <person name="Vincourt P."/>
            <person name="Rieseberg L.H."/>
            <person name="Langlade N.B."/>
        </authorList>
    </citation>
    <scope>NUCLEOTIDE SEQUENCE [LARGE SCALE GENOMIC DNA]</scope>
    <source>
        <strain evidence="5">cv. SF193</strain>
        <tissue evidence="3">Leaves</tissue>
    </source>
</reference>
<evidence type="ECO:0000259" key="2">
    <source>
        <dbReference type="PROSITE" id="PS50011"/>
    </source>
</evidence>
<dbReference type="InterPro" id="IPR017441">
    <property type="entry name" value="Protein_kinase_ATP_BS"/>
</dbReference>
<dbReference type="Pfam" id="PF00069">
    <property type="entry name" value="Pkinase"/>
    <property type="match status" value="1"/>
</dbReference>
<dbReference type="GO" id="GO:0004672">
    <property type="term" value="F:protein kinase activity"/>
    <property type="evidence" value="ECO:0007669"/>
    <property type="project" value="InterPro"/>
</dbReference>
<keyword evidence="3" id="KW-0808">Transferase</keyword>
<dbReference type="AlphaFoldDB" id="A0A251TNR2"/>
<reference evidence="3" key="3">
    <citation type="submission" date="2020-06" db="EMBL/GenBank/DDBJ databases">
        <title>Helianthus annuus Genome sequencing and assembly Release 2.</title>
        <authorList>
            <person name="Gouzy J."/>
            <person name="Langlade N."/>
            <person name="Munos S."/>
        </authorList>
    </citation>
    <scope>NUCLEOTIDE SEQUENCE</scope>
    <source>
        <tissue evidence="3">Leaves</tissue>
    </source>
</reference>
<dbReference type="EMBL" id="CM007899">
    <property type="protein sequence ID" value="OTG12544.1"/>
    <property type="molecule type" value="Genomic_DNA"/>
</dbReference>
<sequence length="236" mass="26647">MITHDFAFSNYLGEGGFGTIHKGFIDDKLRPGVVEAQPVAVKLLDLDGGQGHNEWLSEVTFLGQLRHPHLVKLIGYCCEDKNRLLVYEYMARGNLESQLFRRYSISLPWLTRIKIALGAAKGLAFLHGEEKPVIATSELQIFYWDRVTIKYVYLMLWTWSQKHDYTAKLSDFGLAKDGPEGDETHVSTRVMGTHGYAAPKYVMTGHLTTMTDVYSFGVVLLELLTGRRSINGQKTT</sequence>
<dbReference type="SUPFAM" id="SSF56112">
    <property type="entry name" value="Protein kinase-like (PK-like)"/>
    <property type="match status" value="1"/>
</dbReference>
<dbReference type="InterPro" id="IPR050823">
    <property type="entry name" value="Plant_Ser_Thr_Prot_Kinase"/>
</dbReference>
<evidence type="ECO:0000256" key="1">
    <source>
        <dbReference type="PROSITE-ProRule" id="PRU10141"/>
    </source>
</evidence>
<dbReference type="Gene3D" id="1.10.510.10">
    <property type="entry name" value="Transferase(Phosphotransferase) domain 1"/>
    <property type="match status" value="1"/>
</dbReference>
<reference evidence="4" key="2">
    <citation type="submission" date="2017-02" db="EMBL/GenBank/DDBJ databases">
        <title>Sunflower complete genome.</title>
        <authorList>
            <person name="Langlade N."/>
            <person name="Munos S."/>
        </authorList>
    </citation>
    <scope>NUCLEOTIDE SEQUENCE [LARGE SCALE GENOMIC DNA]</scope>
    <source>
        <tissue evidence="4">Leaves</tissue>
    </source>
</reference>
<evidence type="ECO:0000313" key="5">
    <source>
        <dbReference type="Proteomes" id="UP000215914"/>
    </source>
</evidence>
<dbReference type="InterPro" id="IPR000719">
    <property type="entry name" value="Prot_kinase_dom"/>
</dbReference>
<protein>
    <recommendedName>
        <fullName evidence="2">Protein kinase domain-containing protein</fullName>
    </recommendedName>
</protein>
<dbReference type="Gene3D" id="3.30.200.20">
    <property type="entry name" value="Phosphorylase Kinase, domain 1"/>
    <property type="match status" value="1"/>
</dbReference>
<dbReference type="PROSITE" id="PS00107">
    <property type="entry name" value="PROTEIN_KINASE_ATP"/>
    <property type="match status" value="1"/>
</dbReference>
<feature type="binding site" evidence="1">
    <location>
        <position position="42"/>
    </location>
    <ligand>
        <name>ATP</name>
        <dbReference type="ChEBI" id="CHEBI:30616"/>
    </ligand>
</feature>
<dbReference type="OMA" id="NICWARR"/>
<dbReference type="PROSITE" id="PS50011">
    <property type="entry name" value="PROTEIN_KINASE_DOM"/>
    <property type="match status" value="1"/>
</dbReference>
<keyword evidence="1" id="KW-0067">ATP-binding</keyword>
<dbReference type="Gramene" id="mRNA:HanXRQr2_Chr13g0617021">
    <property type="protein sequence ID" value="mRNA:HanXRQr2_Chr13g0617021"/>
    <property type="gene ID" value="HanXRQr2_Chr13g0617021"/>
</dbReference>
<gene>
    <name evidence="4" type="ORF">HannXRQ_Chr10g0310791</name>
    <name evidence="3" type="ORF">HanXRQr2_Chr13g0617021</name>
</gene>
<organism evidence="4 5">
    <name type="scientific">Helianthus annuus</name>
    <name type="common">Common sunflower</name>
    <dbReference type="NCBI Taxonomy" id="4232"/>
    <lineage>
        <taxon>Eukaryota</taxon>
        <taxon>Viridiplantae</taxon>
        <taxon>Streptophyta</taxon>
        <taxon>Embryophyta</taxon>
        <taxon>Tracheophyta</taxon>
        <taxon>Spermatophyta</taxon>
        <taxon>Magnoliopsida</taxon>
        <taxon>eudicotyledons</taxon>
        <taxon>Gunneridae</taxon>
        <taxon>Pentapetalae</taxon>
        <taxon>asterids</taxon>
        <taxon>campanulids</taxon>
        <taxon>Asterales</taxon>
        <taxon>Asteraceae</taxon>
        <taxon>Asteroideae</taxon>
        <taxon>Heliantheae alliance</taxon>
        <taxon>Heliantheae</taxon>
        <taxon>Helianthus</taxon>
    </lineage>
</organism>
<name>A0A251TNR2_HELAN</name>
<feature type="domain" description="Protein kinase" evidence="2">
    <location>
        <begin position="6"/>
        <end position="236"/>
    </location>
</feature>
<dbReference type="PANTHER" id="PTHR45621">
    <property type="entry name" value="OS01G0588500 PROTEIN-RELATED"/>
    <property type="match status" value="1"/>
</dbReference>
<accession>A0A251TNR2</accession>
<dbReference type="GO" id="GO:0005524">
    <property type="term" value="F:ATP binding"/>
    <property type="evidence" value="ECO:0007669"/>
    <property type="project" value="UniProtKB-UniRule"/>
</dbReference>
<evidence type="ECO:0000313" key="4">
    <source>
        <dbReference type="EMBL" id="OTG12544.1"/>
    </source>
</evidence>